<dbReference type="RefSeq" id="WP_347326079.1">
    <property type="nucleotide sequence ID" value="NZ_JBCGUH010000009.1"/>
</dbReference>
<sequence length="527" mass="62155">MKKYILQKLSNQYPNKIIENFASHNSSLYQIISRYTRENSIDLTYFLETNGFIYKKKTRTIGSKFDYSTAIKLINDFGVTQQEMANWFKITRQAINDKLQRKVQTTSWVAENLNDSEEDILENMIEQQVINYEEEELIVSIKTNYMTPCIILVTSNGVKVIFDLNEQLISKFSNNNLDTFREKDFKFKEYMTPVSVLGLEKARIDKNFVQQVSTYCRKRNLTLDEYCKIHGYKDGYCDHRTITDQELVEIIKTYIIEDNLVFFPVNSPHYHNFTNRASRANMILEELFEFLGYIKIESRLNSNYDFKIQKYINELKEYLIEESSNKVIIKSDSLLYQKLYSFSKRRDISLDNFIRELGFERIYNKQSGFLKSSNTQDSTDMSDIKSKLKEIEKIQGRLEFSLTIDEKINRNQSLVSKLKQLYNYECQLCTKDSVIPIIQKEDGSYYVEVHHIIALNNITKESNLGFDDELDTYKNAIVVCPFHHKVLHYHDGGFPKLTIQDGELYFVSNQDTLLKIIKNYHLDNNLF</sequence>
<dbReference type="EMBL" id="JBHUEH010000016">
    <property type="protein sequence ID" value="MFD1886801.1"/>
    <property type="molecule type" value="Genomic_DNA"/>
</dbReference>
<organism evidence="1 2">
    <name type="scientific">Paenibacillus wenxiniae</name>
    <dbReference type="NCBI Taxonomy" id="1636843"/>
    <lineage>
        <taxon>Bacteria</taxon>
        <taxon>Bacillati</taxon>
        <taxon>Bacillota</taxon>
        <taxon>Bacilli</taxon>
        <taxon>Bacillales</taxon>
        <taxon>Paenibacillaceae</taxon>
        <taxon>Paenibacillus</taxon>
    </lineage>
</organism>
<dbReference type="Proteomes" id="UP001597233">
    <property type="component" value="Unassembled WGS sequence"/>
</dbReference>
<proteinExistence type="predicted"/>
<protein>
    <recommendedName>
        <fullName evidence="3">HNH endonuclease</fullName>
    </recommendedName>
</protein>
<reference evidence="2" key="1">
    <citation type="journal article" date="2019" name="Int. J. Syst. Evol. Microbiol.">
        <title>The Global Catalogue of Microorganisms (GCM) 10K type strain sequencing project: providing services to taxonomists for standard genome sequencing and annotation.</title>
        <authorList>
            <consortium name="The Broad Institute Genomics Platform"/>
            <consortium name="The Broad Institute Genome Sequencing Center for Infectious Disease"/>
            <person name="Wu L."/>
            <person name="Ma J."/>
        </authorList>
    </citation>
    <scope>NUCLEOTIDE SEQUENCE [LARGE SCALE GENOMIC DNA]</scope>
    <source>
        <strain evidence="2">CCUG 54950</strain>
    </source>
</reference>
<evidence type="ECO:0000313" key="2">
    <source>
        <dbReference type="Proteomes" id="UP001597233"/>
    </source>
</evidence>
<comment type="caution">
    <text evidence="1">The sequence shown here is derived from an EMBL/GenBank/DDBJ whole genome shotgun (WGS) entry which is preliminary data.</text>
</comment>
<evidence type="ECO:0008006" key="3">
    <source>
        <dbReference type="Google" id="ProtNLM"/>
    </source>
</evidence>
<gene>
    <name evidence="1" type="ORF">ACFSC9_14825</name>
</gene>
<name>A0ABW4RKL9_9BACL</name>
<evidence type="ECO:0000313" key="1">
    <source>
        <dbReference type="EMBL" id="MFD1886801.1"/>
    </source>
</evidence>
<keyword evidence="2" id="KW-1185">Reference proteome</keyword>
<accession>A0ABW4RKL9</accession>